<keyword evidence="1" id="KW-0418">Kinase</keyword>
<evidence type="ECO:0000313" key="2">
    <source>
        <dbReference type="Proteomes" id="UP000256718"/>
    </source>
</evidence>
<organism evidence="1 2">
    <name type="scientific">Streptococcus agalactiae</name>
    <dbReference type="NCBI Taxonomy" id="1311"/>
    <lineage>
        <taxon>Bacteria</taxon>
        <taxon>Bacillati</taxon>
        <taxon>Bacillota</taxon>
        <taxon>Bacilli</taxon>
        <taxon>Lactobacillales</taxon>
        <taxon>Streptococcaceae</taxon>
        <taxon>Streptococcus</taxon>
    </lineage>
</organism>
<dbReference type="AlphaFoldDB" id="A0A0H1KDV3"/>
<dbReference type="EMBL" id="QHGZ01000158">
    <property type="protein sequence ID" value="RDY80786.1"/>
    <property type="molecule type" value="Genomic_DNA"/>
</dbReference>
<dbReference type="Gene3D" id="3.40.50.300">
    <property type="entry name" value="P-loop containing nucleotide triphosphate hydrolases"/>
    <property type="match status" value="1"/>
</dbReference>
<dbReference type="InterPro" id="IPR038727">
    <property type="entry name" value="NadR/Ttd14_AAA_dom"/>
</dbReference>
<accession>A0A0H1KDV3</accession>
<dbReference type="InterPro" id="IPR027417">
    <property type="entry name" value="P-loop_NTPase"/>
</dbReference>
<sequence length="195" mass="23081">MIIAIQGGMAVGKTTALKIIEKVYPKIAISFEDISPVVDKINKHQLDNNKLDDYCEIQQLFIQHERDRYELVRDNEIVLMDYGAEEIAFYTQYFPKVAGYSWTLPSNLLLEVNRLKECFADYIIFLDADKTVLYQRQKNDFNRRRHFFKWYTHHLLPAKKHYLDTFSNVIHINTNHLNAEEVAEKIIDIIRKLTL</sequence>
<name>A0A0H1KDV3_STRAG</name>
<proteinExistence type="predicted"/>
<dbReference type="Proteomes" id="UP000256718">
    <property type="component" value="Unassembled WGS sequence"/>
</dbReference>
<dbReference type="GO" id="GO:0016301">
    <property type="term" value="F:kinase activity"/>
    <property type="evidence" value="ECO:0007669"/>
    <property type="project" value="UniProtKB-KW"/>
</dbReference>
<comment type="caution">
    <text evidence="1">The sequence shown here is derived from an EMBL/GenBank/DDBJ whole genome shotgun (WGS) entry which is preliminary data.</text>
</comment>
<keyword evidence="1" id="KW-0808">Transferase</keyword>
<protein>
    <submittedName>
        <fullName evidence="1">Thymidylate kinase</fullName>
    </submittedName>
</protein>
<evidence type="ECO:0000313" key="1">
    <source>
        <dbReference type="EMBL" id="RDY80786.1"/>
    </source>
</evidence>
<dbReference type="SUPFAM" id="SSF52540">
    <property type="entry name" value="P-loop containing nucleoside triphosphate hydrolases"/>
    <property type="match status" value="1"/>
</dbReference>
<gene>
    <name evidence="1" type="ORF">C4618_07215</name>
</gene>
<dbReference type="RefSeq" id="WP_000582350.1">
    <property type="nucleotide sequence ID" value="NZ_CAXOLC010000005.1"/>
</dbReference>
<dbReference type="Pfam" id="PF13521">
    <property type="entry name" value="AAA_28"/>
    <property type="match status" value="1"/>
</dbReference>
<reference evidence="1 2" key="1">
    <citation type="journal article" date="2018" name="Emerg. Microbes Infect.">
        <title>Phenotypic and molecular analysis of nontypeable Group B streptococci: identification of cps2a and hybrid cps2a/cps5 Group B streptococcal capsule gene clusters.</title>
        <authorList>
            <person name="Alhhazmi A."/>
            <person name="Tyrrell G.J."/>
        </authorList>
    </citation>
    <scope>NUCLEOTIDE SEQUENCE [LARGE SCALE GENOMIC DNA]</scope>
    <source>
        <strain evidence="1 2">PLGBS17</strain>
    </source>
</reference>